<dbReference type="OrthoDB" id="2801388at2759"/>
<keyword evidence="2" id="KW-1185">Reference proteome</keyword>
<reference evidence="1 2" key="1">
    <citation type="submission" date="2016-03" db="EMBL/GenBank/DDBJ databases">
        <title>Whole genome sequencing of Grifola frondosa 9006-11.</title>
        <authorList>
            <person name="Min B."/>
            <person name="Park H."/>
            <person name="Kim J.-G."/>
            <person name="Cho H."/>
            <person name="Oh Y.-L."/>
            <person name="Kong W.-S."/>
            <person name="Choi I.-G."/>
        </authorList>
    </citation>
    <scope>NUCLEOTIDE SEQUENCE [LARGE SCALE GENOMIC DNA]</scope>
    <source>
        <strain evidence="1 2">9006-11</strain>
    </source>
</reference>
<sequence>MLEVTTTPTISSFQLTTDDQIAALEKELFALQKACPVFDGVQPISATLPDAPSPASDSTASHIVPHPMIRCSRLLTYLFRQKLRHPTHLCMTSTLLSIPSEMLAMSLTSHHKIAMSALVQNARVADDVFSQSMKSSCVTLTPEELLSISPEPVNYGTTELTCNGQPLRPGAIVLKDPYETYLRSLGPGDAPTILTVAKESHALRFILGLVDNKEQIESILDPGLQIIAMSEEVCHALSLIYDPRIHLNMQSQMVKSTNLLA</sequence>
<gene>
    <name evidence="1" type="ORF">A0H81_03900</name>
</gene>
<evidence type="ECO:0000313" key="2">
    <source>
        <dbReference type="Proteomes" id="UP000092993"/>
    </source>
</evidence>
<name>A0A1C7MGV4_GRIFR</name>
<proteinExistence type="predicted"/>
<organism evidence="1 2">
    <name type="scientific">Grifola frondosa</name>
    <name type="common">Maitake</name>
    <name type="synonym">Polyporus frondosus</name>
    <dbReference type="NCBI Taxonomy" id="5627"/>
    <lineage>
        <taxon>Eukaryota</taxon>
        <taxon>Fungi</taxon>
        <taxon>Dikarya</taxon>
        <taxon>Basidiomycota</taxon>
        <taxon>Agaricomycotina</taxon>
        <taxon>Agaricomycetes</taxon>
        <taxon>Polyporales</taxon>
        <taxon>Grifolaceae</taxon>
        <taxon>Grifola</taxon>
    </lineage>
</organism>
<protein>
    <submittedName>
        <fullName evidence="1">Uncharacterized protein</fullName>
    </submittedName>
</protein>
<dbReference type="EMBL" id="LUGG01000003">
    <property type="protein sequence ID" value="OBZ76151.1"/>
    <property type="molecule type" value="Genomic_DNA"/>
</dbReference>
<accession>A0A1C7MGV4</accession>
<dbReference type="Proteomes" id="UP000092993">
    <property type="component" value="Unassembled WGS sequence"/>
</dbReference>
<dbReference type="AlphaFoldDB" id="A0A1C7MGV4"/>
<evidence type="ECO:0000313" key="1">
    <source>
        <dbReference type="EMBL" id="OBZ76151.1"/>
    </source>
</evidence>
<comment type="caution">
    <text evidence="1">The sequence shown here is derived from an EMBL/GenBank/DDBJ whole genome shotgun (WGS) entry which is preliminary data.</text>
</comment>